<evidence type="ECO:0000256" key="6">
    <source>
        <dbReference type="ARBA" id="ARBA00023136"/>
    </source>
</evidence>
<organism evidence="10 11">
    <name type="scientific">Eragrostis curvula</name>
    <name type="common">weeping love grass</name>
    <dbReference type="NCBI Taxonomy" id="38414"/>
    <lineage>
        <taxon>Eukaryota</taxon>
        <taxon>Viridiplantae</taxon>
        <taxon>Streptophyta</taxon>
        <taxon>Embryophyta</taxon>
        <taxon>Tracheophyta</taxon>
        <taxon>Spermatophyta</taxon>
        <taxon>Magnoliopsida</taxon>
        <taxon>Liliopsida</taxon>
        <taxon>Poales</taxon>
        <taxon>Poaceae</taxon>
        <taxon>PACMAD clade</taxon>
        <taxon>Chloridoideae</taxon>
        <taxon>Eragrostideae</taxon>
        <taxon>Eragrostidinae</taxon>
        <taxon>Eragrostis</taxon>
    </lineage>
</organism>
<dbReference type="Proteomes" id="UP000324897">
    <property type="component" value="Chromosome 4"/>
</dbReference>
<dbReference type="InterPro" id="IPR032675">
    <property type="entry name" value="LRR_dom_sf"/>
</dbReference>
<dbReference type="Gene3D" id="1.10.510.10">
    <property type="entry name" value="Transferase(Phosphotransferase) domain 1"/>
    <property type="match status" value="2"/>
</dbReference>
<keyword evidence="4" id="KW-0677">Repeat</keyword>
<evidence type="ECO:0000259" key="9">
    <source>
        <dbReference type="PROSITE" id="PS50011"/>
    </source>
</evidence>
<sequence>MWQCSRPPTAIHALLSVSARPEPPPPLRATPQARGRGADEWARPAPSRRRPPSHRSCTGALTRGRGVARDPGPRESGPDGWTRAPPSPALLVYSAASAHGPRHQFLSRRPPSCLRWVGQPLPSRRRHFREHLERVAATWPRRRRRPRPARRLVSFRCRAPCFCGGGCCWWSWRWRRCLAAAVDAQQQRLASRTDVAGLYSLRASLALRARDWPLKSDPCTAWTGVGCRAGRVVALTVAGLRRTRQGALAPRLALDGLRNLTALESFNASGFALPGEIPAWFGTGLPPPLAVLDLTSAGVNGTLPADLGASGNLTTLLLAGNGLTGPVPAPLLSVKGIRFLDLSRNNFSGELPNVSAVAAGDVVAASLFNVSGNSLYGVAGDAVRLLRRRFQVVDVSSNYLDGAWNGSDGTVLVTMNCFYGVPGQRSRADCEEFYRKQGVGLVDAPAPSPLPSPQPSPLPLPQPLPEKGKKQGISKPLLIGVLVAAGTLMVLFLVALLLCFMGKRERRNGRGVEPNEEGTRSGRRRDSSVNPVASSPSAMSPRAIAGPKDVSSISVGHATGGFGDDNLLNHGHSGDIYHGILENGSHVIVKKVGAKSVSKHASELDFYKRYTHERIVPLIGHFSKDDDEFLAYKYMPKGDLTNALHKKPVDTADGLPSLDWITRLKIATGVAEAMCFLHDECSPPLVHRSLDKHTSGPPATCSYDVHCFGKVLLELVTGNFGISGPTAAASEESDWLTNTLNHINSGDKSSITGIIDPLLLVDEDHLEEVWAVAIIAKTCLNAKPSRRPSARYVLRALENPLRVVRASASARQLRSSSSRSSWQSVFQGNGGGGGRVQSLDVAASGRALDRRHSARSYGSGGGGGASFSFRRAAHTPEIVPEPAVAREDEENGVVV</sequence>
<evidence type="ECO:0000256" key="7">
    <source>
        <dbReference type="SAM" id="MobiDB-lite"/>
    </source>
</evidence>
<evidence type="ECO:0000256" key="1">
    <source>
        <dbReference type="ARBA" id="ARBA00004370"/>
    </source>
</evidence>
<dbReference type="InterPro" id="IPR000719">
    <property type="entry name" value="Prot_kinase_dom"/>
</dbReference>
<dbReference type="PANTHER" id="PTHR48007:SF81">
    <property type="entry name" value="PROTEIN KINASE DOMAIN-CONTAINING PROTEIN"/>
    <property type="match status" value="1"/>
</dbReference>
<feature type="compositionally biased region" description="Basic and acidic residues" evidence="7">
    <location>
        <begin position="517"/>
        <end position="527"/>
    </location>
</feature>
<dbReference type="InterPro" id="IPR011009">
    <property type="entry name" value="Kinase-like_dom_sf"/>
</dbReference>
<dbReference type="PROSITE" id="PS50011">
    <property type="entry name" value="PROTEIN_KINASE_DOM"/>
    <property type="match status" value="1"/>
</dbReference>
<evidence type="ECO:0000313" key="11">
    <source>
        <dbReference type="Proteomes" id="UP000324897"/>
    </source>
</evidence>
<evidence type="ECO:0000313" key="10">
    <source>
        <dbReference type="EMBL" id="TVU41013.1"/>
    </source>
</evidence>
<dbReference type="PANTHER" id="PTHR48007">
    <property type="entry name" value="LEUCINE-RICH REPEAT RECEPTOR-LIKE PROTEIN KINASE PXC1"/>
    <property type="match status" value="1"/>
</dbReference>
<name>A0A5J9VZA3_9POAL</name>
<dbReference type="Pfam" id="PF00560">
    <property type="entry name" value="LRR_1"/>
    <property type="match status" value="1"/>
</dbReference>
<keyword evidence="5 8" id="KW-1133">Transmembrane helix</keyword>
<keyword evidence="2" id="KW-0433">Leucine-rich repeat</keyword>
<dbReference type="Pfam" id="PF07714">
    <property type="entry name" value="PK_Tyr_Ser-Thr"/>
    <property type="match status" value="1"/>
</dbReference>
<feature type="region of interest" description="Disordered" evidence="7">
    <location>
        <begin position="444"/>
        <end position="469"/>
    </location>
</feature>
<feature type="compositionally biased region" description="Basic and acidic residues" evidence="7">
    <location>
        <begin position="67"/>
        <end position="77"/>
    </location>
</feature>
<evidence type="ECO:0000256" key="2">
    <source>
        <dbReference type="ARBA" id="ARBA00022614"/>
    </source>
</evidence>
<dbReference type="Gene3D" id="3.30.200.20">
    <property type="entry name" value="Phosphorylase Kinase, domain 1"/>
    <property type="match status" value="1"/>
</dbReference>
<keyword evidence="6 8" id="KW-0472">Membrane</keyword>
<feature type="non-terminal residue" evidence="10">
    <location>
        <position position="1"/>
    </location>
</feature>
<dbReference type="Gene3D" id="3.80.10.10">
    <property type="entry name" value="Ribonuclease Inhibitor"/>
    <property type="match status" value="1"/>
</dbReference>
<dbReference type="SUPFAM" id="SSF56112">
    <property type="entry name" value="Protein kinase-like (PK-like)"/>
    <property type="match status" value="1"/>
</dbReference>
<keyword evidence="11" id="KW-1185">Reference proteome</keyword>
<keyword evidence="3 8" id="KW-0812">Transmembrane</keyword>
<evidence type="ECO:0000256" key="4">
    <source>
        <dbReference type="ARBA" id="ARBA00022737"/>
    </source>
</evidence>
<comment type="subcellular location">
    <subcellularLocation>
        <location evidence="1">Membrane</location>
    </subcellularLocation>
</comment>
<dbReference type="GO" id="GO:0005524">
    <property type="term" value="F:ATP binding"/>
    <property type="evidence" value="ECO:0007669"/>
    <property type="project" value="InterPro"/>
</dbReference>
<dbReference type="InterPro" id="IPR001245">
    <property type="entry name" value="Ser-Thr/Tyr_kinase_cat_dom"/>
</dbReference>
<dbReference type="OrthoDB" id="676979at2759"/>
<dbReference type="InterPro" id="IPR001611">
    <property type="entry name" value="Leu-rich_rpt"/>
</dbReference>
<accession>A0A5J9VZA3</accession>
<dbReference type="AlphaFoldDB" id="A0A5J9VZA3"/>
<dbReference type="FunFam" id="3.30.200.20:FF:000433">
    <property type="entry name" value="Predicted protein"/>
    <property type="match status" value="1"/>
</dbReference>
<comment type="caution">
    <text evidence="10">The sequence shown here is derived from an EMBL/GenBank/DDBJ whole genome shotgun (WGS) entry which is preliminary data.</text>
</comment>
<dbReference type="Gramene" id="TVU41013">
    <property type="protein sequence ID" value="TVU41013"/>
    <property type="gene ID" value="EJB05_14501"/>
</dbReference>
<reference evidence="10 11" key="1">
    <citation type="journal article" date="2019" name="Sci. Rep.">
        <title>A high-quality genome of Eragrostis curvula grass provides insights into Poaceae evolution and supports new strategies to enhance forage quality.</title>
        <authorList>
            <person name="Carballo J."/>
            <person name="Santos B.A.C.M."/>
            <person name="Zappacosta D."/>
            <person name="Garbus I."/>
            <person name="Selva J.P."/>
            <person name="Gallo C.A."/>
            <person name="Diaz A."/>
            <person name="Albertini E."/>
            <person name="Caccamo M."/>
            <person name="Echenique V."/>
        </authorList>
    </citation>
    <scope>NUCLEOTIDE SEQUENCE [LARGE SCALE GENOMIC DNA]</scope>
    <source>
        <strain evidence="11">cv. Victoria</strain>
        <tissue evidence="10">Leaf</tissue>
    </source>
</reference>
<feature type="domain" description="Protein kinase" evidence="9">
    <location>
        <begin position="562"/>
        <end position="895"/>
    </location>
</feature>
<gene>
    <name evidence="10" type="ORF">EJB05_14501</name>
</gene>
<feature type="compositionally biased region" description="Low complexity" evidence="7">
    <location>
        <begin position="528"/>
        <end position="541"/>
    </location>
</feature>
<dbReference type="GO" id="GO:0004672">
    <property type="term" value="F:protein kinase activity"/>
    <property type="evidence" value="ECO:0007669"/>
    <property type="project" value="InterPro"/>
</dbReference>
<evidence type="ECO:0000256" key="3">
    <source>
        <dbReference type="ARBA" id="ARBA00022692"/>
    </source>
</evidence>
<evidence type="ECO:0000256" key="8">
    <source>
        <dbReference type="SAM" id="Phobius"/>
    </source>
</evidence>
<feature type="region of interest" description="Disordered" evidence="7">
    <location>
        <begin position="508"/>
        <end position="550"/>
    </location>
</feature>
<proteinExistence type="predicted"/>
<dbReference type="EMBL" id="RWGY01000007">
    <property type="protein sequence ID" value="TVU41013.1"/>
    <property type="molecule type" value="Genomic_DNA"/>
</dbReference>
<dbReference type="GO" id="GO:0016020">
    <property type="term" value="C:membrane"/>
    <property type="evidence" value="ECO:0007669"/>
    <property type="project" value="UniProtKB-SubCell"/>
</dbReference>
<dbReference type="SUPFAM" id="SSF52058">
    <property type="entry name" value="L domain-like"/>
    <property type="match status" value="1"/>
</dbReference>
<feature type="region of interest" description="Disordered" evidence="7">
    <location>
        <begin position="16"/>
        <end position="84"/>
    </location>
</feature>
<evidence type="ECO:0000256" key="5">
    <source>
        <dbReference type="ARBA" id="ARBA00022989"/>
    </source>
</evidence>
<feature type="transmembrane region" description="Helical" evidence="8">
    <location>
        <begin position="477"/>
        <end position="500"/>
    </location>
</feature>
<feature type="compositionally biased region" description="Pro residues" evidence="7">
    <location>
        <begin position="446"/>
        <end position="464"/>
    </location>
</feature>
<protein>
    <recommendedName>
        <fullName evidence="9">Protein kinase domain-containing protein</fullName>
    </recommendedName>
</protein>
<dbReference type="InterPro" id="IPR046959">
    <property type="entry name" value="PRK1-6/SRF4-like"/>
</dbReference>